<reference evidence="2" key="1">
    <citation type="submission" date="2021-01" db="EMBL/GenBank/DDBJ databases">
        <authorList>
            <person name="Corre E."/>
            <person name="Pelletier E."/>
            <person name="Niang G."/>
            <person name="Scheremetjew M."/>
            <person name="Finn R."/>
            <person name="Kale V."/>
            <person name="Holt S."/>
            <person name="Cochrane G."/>
            <person name="Meng A."/>
            <person name="Brown T."/>
            <person name="Cohen L."/>
        </authorList>
    </citation>
    <scope>NUCLEOTIDE SEQUENCE</scope>
    <source>
        <strain evidence="2">UTEX LB 985</strain>
    </source>
</reference>
<protein>
    <recommendedName>
        <fullName evidence="3">PH domain-containing protein</fullName>
    </recommendedName>
</protein>
<evidence type="ECO:0008006" key="3">
    <source>
        <dbReference type="Google" id="ProtNLM"/>
    </source>
</evidence>
<dbReference type="EMBL" id="HBGU01017879">
    <property type="protein sequence ID" value="CAD9428675.1"/>
    <property type="molecule type" value="Transcribed_RNA"/>
</dbReference>
<accession>A0A7S2CKN4</accession>
<dbReference type="SUPFAM" id="SSF50729">
    <property type="entry name" value="PH domain-like"/>
    <property type="match status" value="1"/>
</dbReference>
<feature type="region of interest" description="Disordered" evidence="1">
    <location>
        <begin position="211"/>
        <end position="240"/>
    </location>
</feature>
<evidence type="ECO:0000313" key="2">
    <source>
        <dbReference type="EMBL" id="CAD9428675.1"/>
    </source>
</evidence>
<sequence>MQAAAVRALQVALSASQVEQQVAQKHADDSMQSAKDALAMRDARLEELQRSVREAHETHVRRLCEGGVVALKHGRKGKPHPRHVRCVRDRLEWSRPEYSRPDGKSYEKAILCGEIMTIRGGAATDVAKRLGKGRDEERILCVTATSRTLDLEFGSQAARDEWWELLRSWHEMQSALDMPAGWSSSLPHPHGHSALPLTSRLPPLCSPATVSIPRVSPPEGGRRIPIDFSPSALDMEEEVA</sequence>
<proteinExistence type="predicted"/>
<evidence type="ECO:0000256" key="1">
    <source>
        <dbReference type="SAM" id="MobiDB-lite"/>
    </source>
</evidence>
<name>A0A7S2CKN4_9EUKA</name>
<dbReference type="Gene3D" id="2.30.29.30">
    <property type="entry name" value="Pleckstrin-homology domain (PH domain)/Phosphotyrosine-binding domain (PTB)"/>
    <property type="match status" value="1"/>
</dbReference>
<gene>
    <name evidence="2" type="ORF">CBRE1094_LOCUS9681</name>
</gene>
<dbReference type="InterPro" id="IPR011993">
    <property type="entry name" value="PH-like_dom_sf"/>
</dbReference>
<organism evidence="2">
    <name type="scientific">Haptolina brevifila</name>
    <dbReference type="NCBI Taxonomy" id="156173"/>
    <lineage>
        <taxon>Eukaryota</taxon>
        <taxon>Haptista</taxon>
        <taxon>Haptophyta</taxon>
        <taxon>Prymnesiophyceae</taxon>
        <taxon>Prymnesiales</taxon>
        <taxon>Prymnesiaceae</taxon>
        <taxon>Haptolina</taxon>
    </lineage>
</organism>
<dbReference type="AlphaFoldDB" id="A0A7S2CKN4"/>